<proteinExistence type="predicted"/>
<protein>
    <submittedName>
        <fullName evidence="1">Uncharacterized protein</fullName>
    </submittedName>
</protein>
<evidence type="ECO:0000313" key="1">
    <source>
        <dbReference type="EMBL" id="KAI9253465.1"/>
    </source>
</evidence>
<sequence length="101" mass="11620">MPTKLVCISDINIVDGSQVNEGYCALSYSWNQSGDIRDDNGKYVRVDEGKHKIVSYHTIYPEMIVPGDMFEILYTESVCNIQDFQIHGEKQLLYNSQIRQI</sequence>
<dbReference type="Proteomes" id="UP001209540">
    <property type="component" value="Unassembled WGS sequence"/>
</dbReference>
<evidence type="ECO:0000313" key="2">
    <source>
        <dbReference type="Proteomes" id="UP001209540"/>
    </source>
</evidence>
<gene>
    <name evidence="1" type="ORF">BDA99DRAFT_540715</name>
</gene>
<dbReference type="EMBL" id="JAIXMP010000026">
    <property type="protein sequence ID" value="KAI9253465.1"/>
    <property type="molecule type" value="Genomic_DNA"/>
</dbReference>
<dbReference type="AlphaFoldDB" id="A0AAD5PAD7"/>
<organism evidence="1 2">
    <name type="scientific">Phascolomyces articulosus</name>
    <dbReference type="NCBI Taxonomy" id="60185"/>
    <lineage>
        <taxon>Eukaryota</taxon>
        <taxon>Fungi</taxon>
        <taxon>Fungi incertae sedis</taxon>
        <taxon>Mucoromycota</taxon>
        <taxon>Mucoromycotina</taxon>
        <taxon>Mucoromycetes</taxon>
        <taxon>Mucorales</taxon>
        <taxon>Lichtheimiaceae</taxon>
        <taxon>Phascolomyces</taxon>
    </lineage>
</organism>
<accession>A0AAD5PAD7</accession>
<reference evidence="1" key="2">
    <citation type="submission" date="2023-02" db="EMBL/GenBank/DDBJ databases">
        <authorList>
            <consortium name="DOE Joint Genome Institute"/>
            <person name="Mondo S.J."/>
            <person name="Chang Y."/>
            <person name="Wang Y."/>
            <person name="Ahrendt S."/>
            <person name="Andreopoulos W."/>
            <person name="Barry K."/>
            <person name="Beard J."/>
            <person name="Benny G.L."/>
            <person name="Blankenship S."/>
            <person name="Bonito G."/>
            <person name="Cuomo C."/>
            <person name="Desiro A."/>
            <person name="Gervers K.A."/>
            <person name="Hundley H."/>
            <person name="Kuo A."/>
            <person name="LaButti K."/>
            <person name="Lang B.F."/>
            <person name="Lipzen A."/>
            <person name="O'Donnell K."/>
            <person name="Pangilinan J."/>
            <person name="Reynolds N."/>
            <person name="Sandor L."/>
            <person name="Smith M.W."/>
            <person name="Tsang A."/>
            <person name="Grigoriev I.V."/>
            <person name="Stajich J.E."/>
            <person name="Spatafora J.W."/>
        </authorList>
    </citation>
    <scope>NUCLEOTIDE SEQUENCE</scope>
    <source>
        <strain evidence="1">RSA 2281</strain>
    </source>
</reference>
<reference evidence="1" key="1">
    <citation type="journal article" date="2022" name="IScience">
        <title>Evolution of zygomycete secretomes and the origins of terrestrial fungal ecologies.</title>
        <authorList>
            <person name="Chang Y."/>
            <person name="Wang Y."/>
            <person name="Mondo S."/>
            <person name="Ahrendt S."/>
            <person name="Andreopoulos W."/>
            <person name="Barry K."/>
            <person name="Beard J."/>
            <person name="Benny G.L."/>
            <person name="Blankenship S."/>
            <person name="Bonito G."/>
            <person name="Cuomo C."/>
            <person name="Desiro A."/>
            <person name="Gervers K.A."/>
            <person name="Hundley H."/>
            <person name="Kuo A."/>
            <person name="LaButti K."/>
            <person name="Lang B.F."/>
            <person name="Lipzen A."/>
            <person name="O'Donnell K."/>
            <person name="Pangilinan J."/>
            <person name="Reynolds N."/>
            <person name="Sandor L."/>
            <person name="Smith M.E."/>
            <person name="Tsang A."/>
            <person name="Grigoriev I.V."/>
            <person name="Stajich J.E."/>
            <person name="Spatafora J.W."/>
        </authorList>
    </citation>
    <scope>NUCLEOTIDE SEQUENCE</scope>
    <source>
        <strain evidence="1">RSA 2281</strain>
    </source>
</reference>
<name>A0AAD5PAD7_9FUNG</name>
<keyword evidence="2" id="KW-1185">Reference proteome</keyword>
<comment type="caution">
    <text evidence="1">The sequence shown here is derived from an EMBL/GenBank/DDBJ whole genome shotgun (WGS) entry which is preliminary data.</text>
</comment>